<feature type="compositionally biased region" description="Low complexity" evidence="1">
    <location>
        <begin position="159"/>
        <end position="180"/>
    </location>
</feature>
<keyword evidence="4" id="KW-1185">Reference proteome</keyword>
<dbReference type="Pfam" id="PF11822">
    <property type="entry name" value="BTB_SANBR"/>
    <property type="match status" value="1"/>
</dbReference>
<dbReference type="AlphaFoldDB" id="A0A078ATF6"/>
<feature type="region of interest" description="Disordered" evidence="1">
    <location>
        <begin position="159"/>
        <end position="201"/>
    </location>
</feature>
<feature type="compositionally biased region" description="Acidic residues" evidence="1">
    <location>
        <begin position="635"/>
        <end position="649"/>
    </location>
</feature>
<feature type="compositionally biased region" description="Basic residues" evidence="1">
    <location>
        <begin position="614"/>
        <end position="625"/>
    </location>
</feature>
<protein>
    <recommendedName>
        <fullName evidence="2">SANT and BTB domain-containing protein</fullName>
    </recommendedName>
</protein>
<gene>
    <name evidence="3" type="primary">Contig13318.g14209</name>
    <name evidence="3" type="ORF">STYLEM_14365</name>
</gene>
<dbReference type="InterPro" id="IPR011333">
    <property type="entry name" value="SKP1/BTB/POZ_sf"/>
</dbReference>
<feature type="compositionally biased region" description="Low complexity" evidence="1">
    <location>
        <begin position="190"/>
        <end position="200"/>
    </location>
</feature>
<feature type="region of interest" description="Disordered" evidence="1">
    <location>
        <begin position="614"/>
        <end position="649"/>
    </location>
</feature>
<evidence type="ECO:0000313" key="4">
    <source>
        <dbReference type="Proteomes" id="UP000039865"/>
    </source>
</evidence>
<name>A0A078ATF6_STYLE</name>
<evidence type="ECO:0000256" key="1">
    <source>
        <dbReference type="SAM" id="MobiDB-lite"/>
    </source>
</evidence>
<proteinExistence type="predicted"/>
<accession>A0A078ATF6</accession>
<dbReference type="OrthoDB" id="550012at2759"/>
<dbReference type="Gene3D" id="3.30.710.10">
    <property type="entry name" value="Potassium Channel Kv1.1, Chain A"/>
    <property type="match status" value="1"/>
</dbReference>
<sequence>MKSFQQKRDPSYSSAIVNGSSKQSYQGLMTQIQSNTYAGRGSLNSGNNALNNAILGNGNGANTGAGAANLIMQTSYTKQQSQIQPGKVIEPPKSNPTGSIIHQIANNQNPINGMMQPQTTNILNGFSYQKAALTNLANNQKSSNQSPQKGQTLITQTNTNNSQNTQKMNGMNAGQQQNGNHYGPGEAQGSQNNQSSNQNQLKKQQEIIVIHVFDENRKVNKDFTCEKDLLVTHMKYFEKYLTEATSVDDIDISVHCDIKIFEWLMKYLKMREHQRDFSRDFNQRDYSRDYERLPQQTPDQQPQDLVNLQDQKLPPQLPPQQGAPTLDIKNVISILISSDFLQMKVLVQECVDFVIENLHDVVRLPIDMNCLNQSLIKKIANQVTIERLDDLIDKRDKLTSKLFMKKLQSLTNSVDSQNQSQTALNRCIYCGQLFTNEQNQWMMCPNAKIFIDFHGHVIAQHVADRFYDLNGFIQFMNNQKQVKWKDIYWKIWARLVSFECVKCESKFVGSELSYCRYHPSIVNQSQKPKFQYGSNKGTYPCCGAQALRINTHIEQKGCQADNHHVKITPETERDYQWLVKHRDIAVEPFHNSSTPPPDSLQGLLDQYIQDLKSKRQKLREKRKPSKINSTQNGETADEEDFNEEDDCEEDDFDDDYDFFEDKLLSQNGTGGVSQADKNVLQNLINSDSADKSLRKQRIWKKDILRNDDFSKMKDMVQRLRKHRTNEIAGVNSSNPINSKAKQIGARTSIQQTQGSNILIKKENPNRRSYLNK</sequence>
<dbReference type="PANTHER" id="PTHR20946:SF0">
    <property type="entry name" value="SANT AND BTB DOMAIN REGULATOR OF CLASS SWITCH RECOMBINATION"/>
    <property type="match status" value="1"/>
</dbReference>
<dbReference type="EMBL" id="CCKQ01013606">
    <property type="protein sequence ID" value="CDW85291.1"/>
    <property type="molecule type" value="Genomic_DNA"/>
</dbReference>
<dbReference type="Proteomes" id="UP000039865">
    <property type="component" value="Unassembled WGS sequence"/>
</dbReference>
<feature type="domain" description="SANT and BTB" evidence="2">
    <location>
        <begin position="208"/>
        <end position="273"/>
    </location>
</feature>
<dbReference type="InterPro" id="IPR045902">
    <property type="entry name" value="SANBR-like"/>
</dbReference>
<dbReference type="OMA" id="RINTHIE"/>
<evidence type="ECO:0000313" key="3">
    <source>
        <dbReference type="EMBL" id="CDW85291.1"/>
    </source>
</evidence>
<evidence type="ECO:0000259" key="2">
    <source>
        <dbReference type="Pfam" id="PF11822"/>
    </source>
</evidence>
<reference evidence="3 4" key="1">
    <citation type="submission" date="2014-06" db="EMBL/GenBank/DDBJ databases">
        <authorList>
            <person name="Swart Estienne"/>
        </authorList>
    </citation>
    <scope>NUCLEOTIDE SEQUENCE [LARGE SCALE GENOMIC DNA]</scope>
    <source>
        <strain evidence="3 4">130c</strain>
    </source>
</reference>
<dbReference type="PANTHER" id="PTHR20946">
    <property type="entry name" value="SANT AND BTB DOMAIN REGULATOR OF CLASS SWITCH RECOMBINATION"/>
    <property type="match status" value="1"/>
</dbReference>
<organism evidence="3 4">
    <name type="scientific">Stylonychia lemnae</name>
    <name type="common">Ciliate</name>
    <dbReference type="NCBI Taxonomy" id="5949"/>
    <lineage>
        <taxon>Eukaryota</taxon>
        <taxon>Sar</taxon>
        <taxon>Alveolata</taxon>
        <taxon>Ciliophora</taxon>
        <taxon>Intramacronucleata</taxon>
        <taxon>Spirotrichea</taxon>
        <taxon>Stichotrichia</taxon>
        <taxon>Sporadotrichida</taxon>
        <taxon>Oxytrichidae</taxon>
        <taxon>Stylonychinae</taxon>
        <taxon>Stylonychia</taxon>
    </lineage>
</organism>
<dbReference type="InterPro" id="IPR021777">
    <property type="entry name" value="SANBR_BTB"/>
</dbReference>
<dbReference type="InParanoid" id="A0A078ATF6"/>